<protein>
    <submittedName>
        <fullName evidence="1">Uncharacterized protein</fullName>
    </submittedName>
</protein>
<proteinExistence type="predicted"/>
<keyword evidence="2" id="KW-1185">Reference proteome</keyword>
<sequence length="103" mass="11066">MKLAFQLRAEANSNYPPTSQSVFHRDRREPVIKGVAGGGATGVVEGGAEEVADGGAEGTTVSISSFMPWSQCPAVPQMKYLSVENPFLSHIGCRLNQWENNSL</sequence>
<dbReference type="EMBL" id="OU503037">
    <property type="protein sequence ID" value="CAI9757233.1"/>
    <property type="molecule type" value="Genomic_DNA"/>
</dbReference>
<accession>A0AAD1YVD5</accession>
<evidence type="ECO:0000313" key="1">
    <source>
        <dbReference type="EMBL" id="CAI9757233.1"/>
    </source>
</evidence>
<dbReference type="AlphaFoldDB" id="A0AAD1YVD5"/>
<gene>
    <name evidence="1" type="ORF">FPE_LOCUS4663</name>
</gene>
<organism evidence="1 2">
    <name type="scientific">Fraxinus pennsylvanica</name>
    <dbReference type="NCBI Taxonomy" id="56036"/>
    <lineage>
        <taxon>Eukaryota</taxon>
        <taxon>Viridiplantae</taxon>
        <taxon>Streptophyta</taxon>
        <taxon>Embryophyta</taxon>
        <taxon>Tracheophyta</taxon>
        <taxon>Spermatophyta</taxon>
        <taxon>Magnoliopsida</taxon>
        <taxon>eudicotyledons</taxon>
        <taxon>Gunneridae</taxon>
        <taxon>Pentapetalae</taxon>
        <taxon>asterids</taxon>
        <taxon>lamiids</taxon>
        <taxon>Lamiales</taxon>
        <taxon>Oleaceae</taxon>
        <taxon>Oleeae</taxon>
        <taxon>Fraxinus</taxon>
    </lineage>
</organism>
<dbReference type="Proteomes" id="UP000834106">
    <property type="component" value="Chromosome 2"/>
</dbReference>
<name>A0AAD1YVD5_9LAMI</name>
<reference evidence="1" key="1">
    <citation type="submission" date="2023-05" db="EMBL/GenBank/DDBJ databases">
        <authorList>
            <person name="Huff M."/>
        </authorList>
    </citation>
    <scope>NUCLEOTIDE SEQUENCE</scope>
</reference>
<evidence type="ECO:0000313" key="2">
    <source>
        <dbReference type="Proteomes" id="UP000834106"/>
    </source>
</evidence>